<dbReference type="InterPro" id="IPR006530">
    <property type="entry name" value="YD"/>
</dbReference>
<dbReference type="InterPro" id="IPR056823">
    <property type="entry name" value="TEN-like_YD-shell"/>
</dbReference>
<feature type="region of interest" description="Disordered" evidence="2">
    <location>
        <begin position="3416"/>
        <end position="3465"/>
    </location>
</feature>
<feature type="chain" id="PRO_5004106431" evidence="3">
    <location>
        <begin position="27"/>
        <end position="3550"/>
    </location>
</feature>
<dbReference type="EMBL" id="CP005080">
    <property type="protein sequence ID" value="AGK78854.1"/>
    <property type="molecule type" value="Genomic_DNA"/>
</dbReference>
<dbReference type="PROSITE" id="PS50025">
    <property type="entry name" value="LAM_G_DOMAIN"/>
    <property type="match status" value="2"/>
</dbReference>
<dbReference type="SUPFAM" id="SSF49899">
    <property type="entry name" value="Concanavalin A-like lectins/glucanases"/>
    <property type="match status" value="3"/>
</dbReference>
<feature type="compositionally biased region" description="Low complexity" evidence="2">
    <location>
        <begin position="104"/>
        <end position="113"/>
    </location>
</feature>
<dbReference type="PATRIC" id="fig|1303692.3.peg.3955"/>
<name>N0CVA9_STRMI</name>
<keyword evidence="3" id="KW-0732">Signal</keyword>
<evidence type="ECO:0000259" key="4">
    <source>
        <dbReference type="PROSITE" id="PS50025"/>
    </source>
</evidence>
<gene>
    <name evidence="5" type="ORF">SFUL_3952</name>
</gene>
<dbReference type="NCBIfam" id="TIGR01643">
    <property type="entry name" value="YD_repeat_2x"/>
    <property type="match status" value="9"/>
</dbReference>
<evidence type="ECO:0000256" key="1">
    <source>
        <dbReference type="ARBA" id="ARBA00022737"/>
    </source>
</evidence>
<dbReference type="SMART" id="SM00282">
    <property type="entry name" value="LamG"/>
    <property type="match status" value="3"/>
</dbReference>
<dbReference type="CDD" id="cd00110">
    <property type="entry name" value="LamG"/>
    <property type="match status" value="2"/>
</dbReference>
<dbReference type="InterPro" id="IPR050708">
    <property type="entry name" value="T6SS_VgrG/RHS"/>
</dbReference>
<dbReference type="PANTHER" id="PTHR32305">
    <property type="match status" value="1"/>
</dbReference>
<feature type="region of interest" description="Disordered" evidence="2">
    <location>
        <begin position="34"/>
        <end position="145"/>
    </location>
</feature>
<feature type="domain" description="Laminin G" evidence="4">
    <location>
        <begin position="1598"/>
        <end position="1782"/>
    </location>
</feature>
<dbReference type="NCBIfam" id="NF033679">
    <property type="entry name" value="DNRLRE_dom"/>
    <property type="match status" value="1"/>
</dbReference>
<dbReference type="Pfam" id="PF25023">
    <property type="entry name" value="TEN_YD-shell"/>
    <property type="match status" value="1"/>
</dbReference>
<evidence type="ECO:0000256" key="3">
    <source>
        <dbReference type="SAM" id="SignalP"/>
    </source>
</evidence>
<feature type="compositionally biased region" description="Basic and acidic residues" evidence="2">
    <location>
        <begin position="122"/>
        <end position="137"/>
    </location>
</feature>
<dbReference type="InterPro" id="IPR045351">
    <property type="entry name" value="DUF6531"/>
</dbReference>
<dbReference type="KEGG" id="sfi:SFUL_3952"/>
<dbReference type="eggNOG" id="COG3209">
    <property type="taxonomic scope" value="Bacteria"/>
</dbReference>
<sequence>MRSARSHVIAVAFLMTVLAGTETALAALPVDRGGATPAAATEDAPEQRWGSAGRRSHTADAEATEATAKGGRAGALTAPGQLPAETPTPATDLGGPPEVPDPGPVVGTTVPDTSETTGYDAEGSREVPAERKERERTFLNPDGTFTTRFYTEPVNFRSPKGDWQAIDTELVRREAQGARTLSGDDQEDWYTRSTESPVSFAAAADGDPVVSIGLPGGNAIGYAVDGAAASPGRADGSVITYADLRKDSDLEFIAAADSVKETIVLKSKEAPTEWRFPLALTGLTASVADHGGVVFTDAAGKQQAWTPAGWMEDSDFAENANEGTISSGVTYAVESSGGRQVLVVSLDENWLNAPERVYPVRVDPSVKSVNASSGTYVEHPYNQNFSSDSVLKTGTYDGGTHKAAAFLRFNGVESTLKNAWVLDTRLNVYNTWSLSCTARPVTVHPINSNWSESTTTKYPGPTTGASLASKSFAHGWRPSGTTTWSCGPAWEGIKLGEAGRKLVDDWTHGRKPNYGLALKASTSDSKGWKQFGSDDYPDGKPRLDITWTKYGATYKVGALVTPMTATAEGTQKVTVTNLGQETWPKGGNYKLRYNLMDAAGKEITDSAKIRSTLMPSAVPPGGSVTLDAKIAPLAPATYTIQWTMDDAGVSRFTTAGVPGPAVQISAVNVPPGLTKASPGSGAVMDSLTPTLWAQGKDIDHYPGSALQYSFEVCEVAGENLRKNCRTGARSTAQQWTVPRGWLSWGRTYAWYPYAYDGLAASARPGPALFTTQVPQPAVTGFLGGEDGHEFSARQGNYATAAVDAAIPTVGPELAVRREYNSLDPRTEVSFGAGWTTQWDMRLWDEAADETTLIMLGNGTRVRFGLNPDGTYTGPSGGALSLVRERDGGEYRGWVLRERSGTSYRFSGYSGKLMSIVDSLGRGQSLTYAQDGEGPLTRVKDDLSGRALRFTWSGPHVASVTTEGTGPDAPSLTWSYTYDGGRLTKVCPPASATACTTYTYENGSLYRSVVLDENPVSYWRLGESEGGTGHSQAPSPSGTNNITYRDIELGRPGVAAGSADTAAAFDGTASYAELPEDALTTSAFLSVELWFKTARPGVLLGFQGGALDDGQPDHWSPLAIGNDGKLRGQFEISGKSVTPMTSPGTVTDDQWHHVVLVGAGTTQRLYLDGTQIGSLSGPIDHYEKANAYLGAGWSSTAWDGVSAAGVRYFTGLMDEVAVYHHPLDDAAVSDHYAARTGAPRMTKVTLPSGRVHAENAYDPVSGRLARTTDENGGDWQISDPSYSAASSSYATGITRSGPTGYWRLGERGGATATSPLDESLDGDYDGVRLGSAGIFADGDDTAATFTGDSSLKVPVESLGTQKAMSIEMWFKTEDPGVLATMQSTELDGTPTGYRPMLTIGANGVLRGKFSPDATSLLSGKAVTDGKWHHVVLTGNEFAQALYIDGDLQGQNSTGVATLRHPHVYIGGGYSSPGWDGTTAGYRYFKGQLDEVAFYDRPLVPFHQASGGQWTVEPSPNGAATTPELHFQARGARLSGSGDQYRGVTVADAPAAYWRLSETEGTTLRSQVGDASTAATFRPDTGTVRASKPGVTGIFGHGDNRSLKLGSGGHVQLPGGTFSGTTDLSVELWFRTTSHSAVLLGFQNTPIGQTPTSWRTALNIDGAGKLRGEFYLAAGTGATPITSAQAVTDGKWHHVVLSGSGNTQSLYLDGTKVGSLAGAISDQARPYVYLGGGHGSSGWMGLPAGTYYFQGDLDEVSFYRRALTEDQVAGHYRAWAESSDSGLASVVRVTDPLGNTSSTSYDAVRGQRVAARTDERGGVTSYAYDTGGFLHTVTDPNGHSTVSGHDARGNVVSTTTCRDADSCWTSFRSYHLNAADPFDPRNDKLLTYRDQRSTDHRDDRYQVAYSYNTKGQPTGTTRPGNASTTRTYTAGTEAAVGGGAVPAGLTASQRTPSGSQTTYRYYANGELAQATAPSGLVTRYTYDGLGRMLTETQDAAGHPGGVTTSYGYDSGSRVVSETGVGVRNEITGVTHTARTTRTFDPDGLLLSEAVEDLTGGDAKRTTTYHHDTLGRNDSVTDAEGSTTAYGHDALGRVIRTTDAAGNVLTYAYSPTGEHTETVLKGWTGGPSGAPTDLVTESNSYDPAGRPATRTDAMGATTEYTYFDDGLPAMTTAKQVSRSDGTKRDIVLESTTYDPASNPVRTVGGGGRTTVEHTVDALGRTTRSVLDPGGLARVSTFGYDLDDRLTAQTQSVSAGRTVTATSEYDTAGNLVKESVTDGADSYVTTSSYDARGLLLSTVAPRGKLAGADPAAHTTTNRYDALGRLVEQTAPPVRTERDGQVQEAASPVSTTGYNTFGEATHTKNPNGAVTRTETDRLGRTVAVTLPDYTPPGGQKITAVARTEYDGLGRASSTTDALGRTTRYTYDQFGNLTSKVDPVAVTPSVQNLAGSGLGALNQAPTDLDGAGVTHFTWTPTGLQLSATGPTGARTEATYDELGRSLSSTVIERYPSTQNLVTRFTWDDAGNQTASVTPGGRTTTATYNAAGEPLTATTPAGTTRFGRDGLGRTTETTDATGRRTTTAYDALGNTVATVDYGTGSTALRTATAEFDADGNRTAVTSPTGDRTTYTYDALGRLTKQVEPVTDTTSVSVAFGYDALGNRTRVTDGKGNTTAYTFTPWGLPESTVEPATTAHPAAADRTWTSVYDAAGQQVAELLPGDVKREKAYDGLGRLTRETGTGAEAWTTARTFSYDLAGRITSAGTDDLMVQNTYTYNDRGQLLTTAGHGGANQYTYDSNGDMTERSTERNTTVYGYDSAGRPAWVWDEGTASDIWYEYDAAGRPLAEQYVVQANGSQDWTPTARRSYGYDDLGRLSTDRITAPDGTGEKAATEYGYDLSDRLTGKKTRGTAGAADNSYRYDKSGRMTEWSQGSNSVGYGWDAAGNRVSEGGKAATFDERNRRLTDGNTQYTYTARGTLSTETAAGGTPRALAFDAFERKVTDGSSTFSYDSFDRVSEYDNTPFSYDGGSNNLTYDGTTSYSRTPNGSLLATSDAAGGQWALTDRHDDVVGRLNPDGSLTGSRAYDPYGRVTAAQGTNPALGFQSGWTDPSSGDVNMASRWYQPGTGSFASRDTYLLDPSPAARGNRYMYGDGGPLNGTDPTGHAFWDDLLSWGPNLFGPPTPIGLATKVFWWSWSSGQNSIGNGSCYVGIVDRCAGQRTADALRRQADNIAGQSWSKPRSSPRGGGGATRPAPRGGNNSYYSGGNRGGGSRGGGGYTTVCNGRCGTPVKPPKPPIDQNPNNGLNPIPAPKLPPAVATWTSAIWTAGSAVTTTVSAQAMLNMLAVAIFTPTTINGKDLFPLPQRDHRPGGGSAGRKRTDKKCDDGPGKSPTGHVTYLPRERYYDSFSKQEECRATGVFGIIDSTDLTTKAHPGPGSNTGSSKRPPGWKEIAAQGHDPNNGHLQPKVGGGSGKDLRNLVPQYDHVNSPYIRDGVEKDIRNSLESGHHVSLWITPHYGRPNSGIPTTIEYNYGDLSTGVTKHCVVHNQASGGRTTGSANCP</sequence>
<dbReference type="InterPro" id="IPR031325">
    <property type="entry name" value="RHS_repeat"/>
</dbReference>
<dbReference type="Proteomes" id="UP000013304">
    <property type="component" value="Chromosome"/>
</dbReference>
<dbReference type="HOGENOM" id="CLU_000256_0_0_11"/>
<dbReference type="Pfam" id="PF20148">
    <property type="entry name" value="DUF6531"/>
    <property type="match status" value="1"/>
</dbReference>
<dbReference type="PANTHER" id="PTHR32305:SF15">
    <property type="entry name" value="PROTEIN RHSA-RELATED"/>
    <property type="match status" value="1"/>
</dbReference>
<dbReference type="InterPro" id="IPR022385">
    <property type="entry name" value="Rhs_assc_core"/>
</dbReference>
<reference evidence="5 6" key="1">
    <citation type="submission" date="2013-04" db="EMBL/GenBank/DDBJ databases">
        <title>Complete genome sequence of Streptomyces fulvissimus.</title>
        <authorList>
            <person name="Myronovskyi M."/>
            <person name="Tokovenko B."/>
            <person name="Manderscheid N."/>
            <person name="Petzke L."/>
            <person name="Luzhetskyy A."/>
        </authorList>
    </citation>
    <scope>NUCLEOTIDE SEQUENCE [LARGE SCALE GENOMIC DNA]</scope>
    <source>
        <strain evidence="5 6">DSM 40593</strain>
    </source>
</reference>
<dbReference type="Gene3D" id="2.60.40.10">
    <property type="entry name" value="Immunoglobulins"/>
    <property type="match status" value="1"/>
</dbReference>
<dbReference type="NCBIfam" id="TIGR03696">
    <property type="entry name" value="Rhs_assc_core"/>
    <property type="match status" value="1"/>
</dbReference>
<feature type="region of interest" description="Disordered" evidence="2">
    <location>
        <begin position="3346"/>
        <end position="3386"/>
    </location>
</feature>
<dbReference type="Gene3D" id="2.180.10.10">
    <property type="entry name" value="RHS repeat-associated core"/>
    <property type="match status" value="4"/>
</dbReference>
<dbReference type="InterPro" id="IPR044929">
    <property type="entry name" value="DNA/RNA_non-sp_Endonuclease_sf"/>
</dbReference>
<dbReference type="Gene3D" id="2.60.120.200">
    <property type="match status" value="3"/>
</dbReference>
<feature type="compositionally biased region" description="Low complexity" evidence="2">
    <location>
        <begin position="3241"/>
        <end position="3255"/>
    </location>
</feature>
<proteinExistence type="predicted"/>
<feature type="signal peptide" evidence="3">
    <location>
        <begin position="1"/>
        <end position="26"/>
    </location>
</feature>
<feature type="compositionally biased region" description="Gly residues" evidence="2">
    <location>
        <begin position="3256"/>
        <end position="3268"/>
    </location>
</feature>
<feature type="region of interest" description="Disordered" evidence="2">
    <location>
        <begin position="2329"/>
        <end position="2366"/>
    </location>
</feature>
<dbReference type="InterPro" id="IPR001791">
    <property type="entry name" value="Laminin_G"/>
</dbReference>
<dbReference type="Gene3D" id="3.40.570.10">
    <property type="entry name" value="Extracellular Endonuclease, subunit A"/>
    <property type="match status" value="1"/>
</dbReference>
<evidence type="ECO:0000313" key="6">
    <source>
        <dbReference type="Proteomes" id="UP000013304"/>
    </source>
</evidence>
<dbReference type="GO" id="GO:0005975">
    <property type="term" value="P:carbohydrate metabolic process"/>
    <property type="evidence" value="ECO:0007669"/>
    <property type="project" value="UniProtKB-ARBA"/>
</dbReference>
<dbReference type="Pfam" id="PF13385">
    <property type="entry name" value="Laminin_G_3"/>
    <property type="match status" value="3"/>
</dbReference>
<evidence type="ECO:0000256" key="2">
    <source>
        <dbReference type="SAM" id="MobiDB-lite"/>
    </source>
</evidence>
<protein>
    <submittedName>
        <fullName evidence="5">Laminin G domain-containing protein</fullName>
    </submittedName>
</protein>
<dbReference type="InterPro" id="IPR013320">
    <property type="entry name" value="ConA-like_dom_sf"/>
</dbReference>
<organism evidence="5 6">
    <name type="scientific">Streptomyces microflavus DSM 40593</name>
    <dbReference type="NCBI Taxonomy" id="1303692"/>
    <lineage>
        <taxon>Bacteria</taxon>
        <taxon>Bacillati</taxon>
        <taxon>Actinomycetota</taxon>
        <taxon>Actinomycetes</taxon>
        <taxon>Kitasatosporales</taxon>
        <taxon>Streptomycetaceae</taxon>
        <taxon>Streptomyces</taxon>
    </lineage>
</organism>
<accession>N0CVA9</accession>
<feature type="region of interest" description="Disordered" evidence="2">
    <location>
        <begin position="3218"/>
        <end position="3297"/>
    </location>
</feature>
<feature type="domain" description="Laminin G" evidence="4">
    <location>
        <begin position="1060"/>
        <end position="1237"/>
    </location>
</feature>
<keyword evidence="1" id="KW-0677">Repeat</keyword>
<evidence type="ECO:0000313" key="5">
    <source>
        <dbReference type="EMBL" id="AGK78854.1"/>
    </source>
</evidence>
<feature type="compositionally biased region" description="Polar residues" evidence="2">
    <location>
        <begin position="2522"/>
        <end position="2537"/>
    </location>
</feature>
<dbReference type="Pfam" id="PF13930">
    <property type="entry name" value="Endonuclea_NS_2"/>
    <property type="match status" value="1"/>
</dbReference>
<dbReference type="Pfam" id="PF05593">
    <property type="entry name" value="RHS_repeat"/>
    <property type="match status" value="5"/>
</dbReference>
<dbReference type="InterPro" id="IPR013783">
    <property type="entry name" value="Ig-like_fold"/>
</dbReference>
<feature type="region of interest" description="Disordered" evidence="2">
    <location>
        <begin position="2522"/>
        <end position="2567"/>
    </location>
</feature>
<dbReference type="InterPro" id="IPR044927">
    <property type="entry name" value="Endonuclea_NS_2"/>
</dbReference>